<accession>A0A6I3JGW1</accession>
<protein>
    <submittedName>
        <fullName evidence="1">Uncharacterized protein</fullName>
    </submittedName>
</protein>
<name>A0A6I3JGW1_9ACTN</name>
<dbReference type="AlphaFoldDB" id="A0A6I3JGW1"/>
<keyword evidence="2" id="KW-1185">Reference proteome</keyword>
<dbReference type="RefSeq" id="WP_154617177.1">
    <property type="nucleotide sequence ID" value="NZ_CP053660.1"/>
</dbReference>
<evidence type="ECO:0000313" key="2">
    <source>
        <dbReference type="Proteomes" id="UP000433406"/>
    </source>
</evidence>
<sequence>MLILLAIPVLVAVARVHRLGQAVAPSNLLVTRVCSVQPRWHTGAVLLGLATVLLLAMHIVSEAVSVGAPGWLNLLVLVLAWDALKVGWLAVSVILRAIEGVARQSLGRASQVPHPTS</sequence>
<comment type="caution">
    <text evidence="1">The sequence shown here is derived from an EMBL/GenBank/DDBJ whole genome shotgun (WGS) entry which is preliminary data.</text>
</comment>
<evidence type="ECO:0000313" key="1">
    <source>
        <dbReference type="EMBL" id="MTB97310.1"/>
    </source>
</evidence>
<proteinExistence type="predicted"/>
<gene>
    <name evidence="1" type="ORF">GGQ22_19780</name>
</gene>
<dbReference type="EMBL" id="WLCI01000021">
    <property type="protein sequence ID" value="MTB97310.1"/>
    <property type="molecule type" value="Genomic_DNA"/>
</dbReference>
<dbReference type="Proteomes" id="UP000433406">
    <property type="component" value="Unassembled WGS sequence"/>
</dbReference>
<organism evidence="1 2">
    <name type="scientific">Nocardioides marmotae</name>
    <dbReference type="NCBI Taxonomy" id="2663857"/>
    <lineage>
        <taxon>Bacteria</taxon>
        <taxon>Bacillati</taxon>
        <taxon>Actinomycetota</taxon>
        <taxon>Actinomycetes</taxon>
        <taxon>Propionibacteriales</taxon>
        <taxon>Nocardioidaceae</taxon>
        <taxon>Nocardioides</taxon>
    </lineage>
</organism>
<reference evidence="1 2" key="1">
    <citation type="submission" date="2019-10" db="EMBL/GenBank/DDBJ databases">
        <title>Nocardioides novel species isolated from the excrement of Marmot.</title>
        <authorList>
            <person name="Zhang G."/>
        </authorList>
    </citation>
    <scope>NUCLEOTIDE SEQUENCE [LARGE SCALE GENOMIC DNA]</scope>
    <source>
        <strain evidence="2">zg-579</strain>
    </source>
</reference>